<reference evidence="2" key="1">
    <citation type="journal article" date="2023" name="Front. Plant Sci.">
        <title>Chromosomal-level genome assembly of Melastoma candidum provides insights into trichome evolution.</title>
        <authorList>
            <person name="Zhong Y."/>
            <person name="Wu W."/>
            <person name="Sun C."/>
            <person name="Zou P."/>
            <person name="Liu Y."/>
            <person name="Dai S."/>
            <person name="Zhou R."/>
        </authorList>
    </citation>
    <scope>NUCLEOTIDE SEQUENCE [LARGE SCALE GENOMIC DNA]</scope>
</reference>
<name>A0ACB9SG34_9MYRT</name>
<evidence type="ECO:0000313" key="1">
    <source>
        <dbReference type="EMBL" id="KAI4389732.1"/>
    </source>
</evidence>
<organism evidence="1 2">
    <name type="scientific">Melastoma candidum</name>
    <dbReference type="NCBI Taxonomy" id="119954"/>
    <lineage>
        <taxon>Eukaryota</taxon>
        <taxon>Viridiplantae</taxon>
        <taxon>Streptophyta</taxon>
        <taxon>Embryophyta</taxon>
        <taxon>Tracheophyta</taxon>
        <taxon>Spermatophyta</taxon>
        <taxon>Magnoliopsida</taxon>
        <taxon>eudicotyledons</taxon>
        <taxon>Gunneridae</taxon>
        <taxon>Pentapetalae</taxon>
        <taxon>rosids</taxon>
        <taxon>malvids</taxon>
        <taxon>Myrtales</taxon>
        <taxon>Melastomataceae</taxon>
        <taxon>Melastomatoideae</taxon>
        <taxon>Melastomateae</taxon>
        <taxon>Melastoma</taxon>
    </lineage>
</organism>
<proteinExistence type="predicted"/>
<comment type="caution">
    <text evidence="1">The sequence shown here is derived from an EMBL/GenBank/DDBJ whole genome shotgun (WGS) entry which is preliminary data.</text>
</comment>
<sequence length="568" mass="64227">MLGGESSIHPGHEARAEEGATRGEDQAGWGQTTSRRRWPREETLALIRVRSEMDVAFRDSSAKGPLWEDVSRKLAALGYHRSGKKCREKFENVYKYHKRTKDGRPGPSAAADLHGGKSKAYRFFDQLEALESNPAAAVSLVSMPQQHAMQHFPFPVPPPHAQQPSSNFSTPIVPPAENPSYLPRAVSAGSTSSSTYSDQDLRRQCDDEKGNKSERRRRRRRRRKREKSEWIEMFERLMGEVERKQEELQRNLFDVIERRERDRLIREEAWRAQEAARIDRECEMLARDRSAAAAKDNAVISFLQRIAEQQQKTTVPREKSRDDDVAGNGWNLSPLQPQTVVQFSASLPSAVKGRTKPVGVGTNLESERVLNGEKNSGSSARWPRAEVEALIKLRMNSQTNYGENATKGPLWEEISSSMKKLGYNRNPKRCKEKWENINKYFKKVKESNKKRKEDSKTCPYFELLDQIYNQKIGRNNNDDGNFFLSFRSTEGNNNGDSLSAATTPPLMVTPEQQWPPMVPPHPTSEQEFEGGGGGDTDGEYDHNDDDDDGEEDGEGSGGEQSELVASKV</sequence>
<evidence type="ECO:0000313" key="2">
    <source>
        <dbReference type="Proteomes" id="UP001057402"/>
    </source>
</evidence>
<accession>A0ACB9SG34</accession>
<dbReference type="EMBL" id="CM042880">
    <property type="protein sequence ID" value="KAI4389732.1"/>
    <property type="molecule type" value="Genomic_DNA"/>
</dbReference>
<gene>
    <name evidence="1" type="ORF">MLD38_001929</name>
</gene>
<keyword evidence="2" id="KW-1185">Reference proteome</keyword>
<dbReference type="Proteomes" id="UP001057402">
    <property type="component" value="Chromosome 1"/>
</dbReference>
<protein>
    <submittedName>
        <fullName evidence="1">Uncharacterized protein</fullName>
    </submittedName>
</protein>